<protein>
    <recommendedName>
        <fullName evidence="3">ArsR family transcriptional regulator</fullName>
    </recommendedName>
</protein>
<evidence type="ECO:0000313" key="1">
    <source>
        <dbReference type="EMBL" id="MVO16838.1"/>
    </source>
</evidence>
<dbReference type="Gene3D" id="1.10.10.10">
    <property type="entry name" value="Winged helix-like DNA-binding domain superfamily/Winged helix DNA-binding domain"/>
    <property type="match status" value="1"/>
</dbReference>
<organism evidence="1 2">
    <name type="scientific">Parasedimentitalea huanghaiensis</name>
    <dbReference type="NCBI Taxonomy" id="2682100"/>
    <lineage>
        <taxon>Bacteria</taxon>
        <taxon>Pseudomonadati</taxon>
        <taxon>Pseudomonadota</taxon>
        <taxon>Alphaproteobacteria</taxon>
        <taxon>Rhodobacterales</taxon>
        <taxon>Paracoccaceae</taxon>
        <taxon>Parasedimentitalea</taxon>
    </lineage>
</organism>
<reference evidence="1 2" key="1">
    <citation type="submission" date="2019-12" db="EMBL/GenBank/DDBJ databases">
        <authorList>
            <person name="Zhang Y.-J."/>
        </authorList>
    </citation>
    <scope>NUCLEOTIDE SEQUENCE [LARGE SCALE GENOMIC DNA]</scope>
    <source>
        <strain evidence="1 2">CY05</strain>
    </source>
</reference>
<evidence type="ECO:0008006" key="3">
    <source>
        <dbReference type="Google" id="ProtNLM"/>
    </source>
</evidence>
<dbReference type="InterPro" id="IPR036388">
    <property type="entry name" value="WH-like_DNA-bd_sf"/>
</dbReference>
<gene>
    <name evidence="1" type="ORF">GO984_13550</name>
</gene>
<accession>A0A6L6WI18</accession>
<dbReference type="EMBL" id="WQLV01000008">
    <property type="protein sequence ID" value="MVO16838.1"/>
    <property type="molecule type" value="Genomic_DNA"/>
</dbReference>
<evidence type="ECO:0000313" key="2">
    <source>
        <dbReference type="Proteomes" id="UP000478892"/>
    </source>
</evidence>
<dbReference type="Proteomes" id="UP000478892">
    <property type="component" value="Unassembled WGS sequence"/>
</dbReference>
<dbReference type="SUPFAM" id="SSF46785">
    <property type="entry name" value="Winged helix' DNA-binding domain"/>
    <property type="match status" value="1"/>
</dbReference>
<comment type="caution">
    <text evidence="1">The sequence shown here is derived from an EMBL/GenBank/DDBJ whole genome shotgun (WGS) entry which is preliminary data.</text>
</comment>
<keyword evidence="2" id="KW-1185">Reference proteome</keyword>
<dbReference type="RefSeq" id="WP_157023063.1">
    <property type="nucleotide sequence ID" value="NZ_WQLV01000008.1"/>
</dbReference>
<sequence>MSYSDTLRQHARIAILRFLEDAPRYTSNVSMLTSQLPLIGIAFTRAQVVTELAWLKEQGLVETEETGAFIVATATTRGVEVAQGTARHPEIQRPKPGA</sequence>
<proteinExistence type="predicted"/>
<dbReference type="InterPro" id="IPR036390">
    <property type="entry name" value="WH_DNA-bd_sf"/>
</dbReference>
<name>A0A6L6WI18_9RHOB</name>
<dbReference type="AlphaFoldDB" id="A0A6L6WI18"/>